<dbReference type="InterPro" id="IPR029056">
    <property type="entry name" value="Ribokinase-like"/>
</dbReference>
<evidence type="ECO:0000313" key="5">
    <source>
        <dbReference type="EMBL" id="AGT08282.1"/>
    </source>
</evidence>
<dbReference type="EC" id="2.7.1.45" evidence="5"/>
<evidence type="ECO:0000313" key="6">
    <source>
        <dbReference type="Proteomes" id="UP000015480"/>
    </source>
</evidence>
<dbReference type="GO" id="GO:0019698">
    <property type="term" value="P:D-galacturonate catabolic process"/>
    <property type="evidence" value="ECO:0007669"/>
    <property type="project" value="TreeGrafter"/>
</dbReference>
<evidence type="ECO:0000259" key="4">
    <source>
        <dbReference type="Pfam" id="PF00294"/>
    </source>
</evidence>
<protein>
    <submittedName>
        <fullName evidence="5">2-dehydro-3-deoxygluconokinase</fullName>
        <ecNumber evidence="5">2.7.1.45</ecNumber>
    </submittedName>
</protein>
<accession>S5XT08</accession>
<dbReference type="Gene3D" id="3.40.1190.20">
    <property type="match status" value="1"/>
</dbReference>
<dbReference type="GO" id="GO:0005829">
    <property type="term" value="C:cytosol"/>
    <property type="evidence" value="ECO:0007669"/>
    <property type="project" value="TreeGrafter"/>
</dbReference>
<feature type="domain" description="Carbohydrate kinase PfkB" evidence="4">
    <location>
        <begin position="5"/>
        <end position="284"/>
    </location>
</feature>
<sequence length="289" mass="31056">MSALDILCIGECIVEFAPLAGDQEAFRRRFIGDSLATAEALARLGHRVGFATRIGTDAISREMGAFIAAQGISPDWITTDPSRSVGVCAISPGAGMDRLSSWRDQSAARLLARDPVWLARALAAAPELYLTGMTLAILERDRDREQLLDALARARAGGARIVLAPHLCPEVWRDQSQMCRWISRAARGADLVLTSAEDEIRAFGDASTEAVLARYQGHRVREIVLRCDAGPVVGWQAGRSEVSCASAPSNLDPSRDRFNAGYLAARTEGNDMLAALAAGVRLAEEALPD</sequence>
<comment type="similarity">
    <text evidence="1">Belongs to the carbohydrate kinase PfkB family.</text>
</comment>
<dbReference type="EMBL" id="CP006650">
    <property type="protein sequence ID" value="AGT08282.1"/>
    <property type="molecule type" value="Genomic_DNA"/>
</dbReference>
<evidence type="ECO:0000256" key="2">
    <source>
        <dbReference type="ARBA" id="ARBA00022679"/>
    </source>
</evidence>
<dbReference type="Proteomes" id="UP000015480">
    <property type="component" value="Chromosome"/>
</dbReference>
<dbReference type="KEGG" id="pami:JCM7686_1173"/>
<dbReference type="PANTHER" id="PTHR43085">
    <property type="entry name" value="HEXOKINASE FAMILY MEMBER"/>
    <property type="match status" value="1"/>
</dbReference>
<dbReference type="PATRIC" id="fig|1367847.3.peg.1140"/>
<dbReference type="InterPro" id="IPR011611">
    <property type="entry name" value="PfkB_dom"/>
</dbReference>
<dbReference type="PANTHER" id="PTHR43085:SF15">
    <property type="entry name" value="2-DEHYDRO-3-DEOXYGLUCONOKINASE"/>
    <property type="match status" value="1"/>
</dbReference>
<keyword evidence="3 5" id="KW-0418">Kinase</keyword>
<organism evidence="5 6">
    <name type="scientific">Paracoccus aminophilus JCM 7686</name>
    <dbReference type="NCBI Taxonomy" id="1367847"/>
    <lineage>
        <taxon>Bacteria</taxon>
        <taxon>Pseudomonadati</taxon>
        <taxon>Pseudomonadota</taxon>
        <taxon>Alphaproteobacteria</taxon>
        <taxon>Rhodobacterales</taxon>
        <taxon>Paracoccaceae</taxon>
        <taxon>Paracoccus</taxon>
    </lineage>
</organism>
<dbReference type="STRING" id="1367847.JCM7686_1173"/>
<dbReference type="AlphaFoldDB" id="S5XT08"/>
<evidence type="ECO:0000256" key="1">
    <source>
        <dbReference type="ARBA" id="ARBA00010688"/>
    </source>
</evidence>
<dbReference type="HOGENOM" id="CLU_027634_8_0_5"/>
<dbReference type="eggNOG" id="COG0524">
    <property type="taxonomic scope" value="Bacteria"/>
</dbReference>
<dbReference type="OrthoDB" id="9792663at2"/>
<keyword evidence="6" id="KW-1185">Reference proteome</keyword>
<gene>
    <name evidence="5" type="ORF">JCM7686_1173</name>
</gene>
<dbReference type="GO" id="GO:0006974">
    <property type="term" value="P:DNA damage response"/>
    <property type="evidence" value="ECO:0007669"/>
    <property type="project" value="TreeGrafter"/>
</dbReference>
<dbReference type="GO" id="GO:0008673">
    <property type="term" value="F:2-dehydro-3-deoxygluconokinase activity"/>
    <property type="evidence" value="ECO:0007669"/>
    <property type="project" value="UniProtKB-EC"/>
</dbReference>
<reference evidence="5 6" key="1">
    <citation type="journal article" date="2014" name="BMC Genomics">
        <title>Architecture and functions of a multipartite genome of the methylotrophic bacterium Paracoccus aminophilus JCM 7686, containing primary and secondary chromids.</title>
        <authorList>
            <person name="Dziewit L."/>
            <person name="Czarnecki J."/>
            <person name="Wibberg D."/>
            <person name="Radlinska M."/>
            <person name="Mrozek P."/>
            <person name="Szymczak M."/>
            <person name="Schluter A."/>
            <person name="Puhler A."/>
            <person name="Bartosik D."/>
        </authorList>
    </citation>
    <scope>NUCLEOTIDE SEQUENCE [LARGE SCALE GENOMIC DNA]</scope>
    <source>
        <strain evidence="5">JCM 7686</strain>
    </source>
</reference>
<dbReference type="RefSeq" id="WP_020949920.1">
    <property type="nucleotide sequence ID" value="NC_022041.1"/>
</dbReference>
<keyword evidence="2 5" id="KW-0808">Transferase</keyword>
<dbReference type="GO" id="GO:0042840">
    <property type="term" value="P:D-glucuronate catabolic process"/>
    <property type="evidence" value="ECO:0007669"/>
    <property type="project" value="TreeGrafter"/>
</dbReference>
<dbReference type="Pfam" id="PF00294">
    <property type="entry name" value="PfkB"/>
    <property type="match status" value="1"/>
</dbReference>
<dbReference type="InterPro" id="IPR050306">
    <property type="entry name" value="PfkB_Carbo_kinase"/>
</dbReference>
<name>S5XT08_PARAH</name>
<dbReference type="SUPFAM" id="SSF53613">
    <property type="entry name" value="Ribokinase-like"/>
    <property type="match status" value="1"/>
</dbReference>
<evidence type="ECO:0000256" key="3">
    <source>
        <dbReference type="ARBA" id="ARBA00022777"/>
    </source>
</evidence>
<proteinExistence type="inferred from homology"/>